<feature type="coiled-coil region" evidence="1">
    <location>
        <begin position="46"/>
        <end position="73"/>
    </location>
</feature>
<sequence>MKFMTKLSNSLAMGKKEEYQKILKALRDRGVLSDDKKYGLMQEEILKLNEEQLKELKKKFSTKEKKLQRIKDSIKAEKITAYEIAKNTTLSEVGIHKILNGSIKSPNGSTLNAITLFLTGHYNFSEEWIDTGRGQEKEVVVPQDGSFQYMSETKRDSKINEIAVFIAHNEKEMLKNPIFKNLIERKTYEAVIMIIKSDDWKK</sequence>
<keyword evidence="1" id="KW-0175">Coiled coil</keyword>
<evidence type="ECO:0000313" key="2">
    <source>
        <dbReference type="EMBL" id="VAW10394.1"/>
    </source>
</evidence>
<gene>
    <name evidence="2" type="ORF">MNBD_BACTEROID03-2476</name>
</gene>
<proteinExistence type="predicted"/>
<protein>
    <submittedName>
        <fullName evidence="2">Uncharacterized protein</fullName>
    </submittedName>
</protein>
<organism evidence="2">
    <name type="scientific">hydrothermal vent metagenome</name>
    <dbReference type="NCBI Taxonomy" id="652676"/>
    <lineage>
        <taxon>unclassified sequences</taxon>
        <taxon>metagenomes</taxon>
        <taxon>ecological metagenomes</taxon>
    </lineage>
</organism>
<name>A0A3B0TP19_9ZZZZ</name>
<reference evidence="2" key="1">
    <citation type="submission" date="2018-06" db="EMBL/GenBank/DDBJ databases">
        <authorList>
            <person name="Zhirakovskaya E."/>
        </authorList>
    </citation>
    <scope>NUCLEOTIDE SEQUENCE</scope>
</reference>
<dbReference type="EMBL" id="UOEL01000020">
    <property type="protein sequence ID" value="VAW10394.1"/>
    <property type="molecule type" value="Genomic_DNA"/>
</dbReference>
<accession>A0A3B0TP19</accession>
<dbReference type="AlphaFoldDB" id="A0A3B0TP19"/>
<evidence type="ECO:0000256" key="1">
    <source>
        <dbReference type="SAM" id="Coils"/>
    </source>
</evidence>